<dbReference type="SMART" id="SM00732">
    <property type="entry name" value="YqgFc"/>
    <property type="match status" value="1"/>
</dbReference>
<evidence type="ECO:0000256" key="1">
    <source>
        <dbReference type="ARBA" id="ARBA00022490"/>
    </source>
</evidence>
<evidence type="ECO:0000256" key="2">
    <source>
        <dbReference type="ARBA" id="ARBA00022517"/>
    </source>
</evidence>
<protein>
    <recommendedName>
        <fullName evidence="5">Putative pre-16S rRNA nuclease</fullName>
        <ecNumber evidence="5">3.1.-.-</ecNumber>
    </recommendedName>
</protein>
<dbReference type="PANTHER" id="PTHR33317:SF4">
    <property type="entry name" value="POLYNUCLEOTIDYL TRANSFERASE, RIBONUCLEASE H-LIKE SUPERFAMILY PROTEIN"/>
    <property type="match status" value="1"/>
</dbReference>
<evidence type="ECO:0000256" key="3">
    <source>
        <dbReference type="ARBA" id="ARBA00022722"/>
    </source>
</evidence>
<dbReference type="Proteomes" id="UP000326546">
    <property type="component" value="Chromosome"/>
</dbReference>
<dbReference type="HAMAP" id="MF_00651">
    <property type="entry name" value="Nuclease_YqgF"/>
    <property type="match status" value="1"/>
</dbReference>
<dbReference type="EMBL" id="CP044427">
    <property type="protein sequence ID" value="QFG70251.1"/>
    <property type="molecule type" value="Genomic_DNA"/>
</dbReference>
<dbReference type="AlphaFoldDB" id="A0A5J6VAE4"/>
<sequence length="164" mass="17403">MLLGVDVGQARVGLAASDGAGILAHPVATLARDESGGTDLEQIALEVRERGAVAVVVGLPRALSGEEGLAARAARRYAEALQRRIEVPVRLWDERLTTVDAHRVLRDSGVPGRSQRGVVDQAAAVLILQAALDARRAGRPVGAPTKQRKPRSRSSVARDEKDQP</sequence>
<evidence type="ECO:0000256" key="5">
    <source>
        <dbReference type="HAMAP-Rule" id="MF_00651"/>
    </source>
</evidence>
<reference evidence="8 9" key="1">
    <citation type="submission" date="2019-09" db="EMBL/GenBank/DDBJ databases">
        <title>Serinicoccus pratensis sp. nov., isolated from meadow soil.</title>
        <authorList>
            <person name="Zhang W."/>
        </authorList>
    </citation>
    <scope>NUCLEOTIDE SEQUENCE [LARGE SCALE GENOMIC DNA]</scope>
    <source>
        <strain evidence="8 9">W204</strain>
    </source>
</reference>
<keyword evidence="4 5" id="KW-0378">Hydrolase</keyword>
<keyword evidence="2 5" id="KW-0690">Ribosome biogenesis</keyword>
<evidence type="ECO:0000256" key="6">
    <source>
        <dbReference type="SAM" id="MobiDB-lite"/>
    </source>
</evidence>
<keyword evidence="9" id="KW-1185">Reference proteome</keyword>
<comment type="function">
    <text evidence="5">Could be a nuclease involved in processing of the 5'-end of pre-16S rRNA.</text>
</comment>
<dbReference type="InterPro" id="IPR037027">
    <property type="entry name" value="YqgF/RNaseH-like_dom_sf"/>
</dbReference>
<evidence type="ECO:0000313" key="9">
    <source>
        <dbReference type="Proteomes" id="UP000326546"/>
    </source>
</evidence>
<feature type="domain" description="YqgF/RNase H-like" evidence="7">
    <location>
        <begin position="1"/>
        <end position="101"/>
    </location>
</feature>
<comment type="subcellular location">
    <subcellularLocation>
        <location evidence="5">Cytoplasm</location>
    </subcellularLocation>
</comment>
<dbReference type="InterPro" id="IPR006641">
    <property type="entry name" value="YqgF/RNaseH-like_dom"/>
</dbReference>
<dbReference type="KEGG" id="serw:FY030_08825"/>
<gene>
    <name evidence="8" type="primary">ruvX</name>
    <name evidence="8" type="ORF">FY030_08825</name>
</gene>
<evidence type="ECO:0000313" key="8">
    <source>
        <dbReference type="EMBL" id="QFG70251.1"/>
    </source>
</evidence>
<dbReference type="EC" id="3.1.-.-" evidence="5"/>
<evidence type="ECO:0000259" key="7">
    <source>
        <dbReference type="SMART" id="SM00732"/>
    </source>
</evidence>
<accession>A0A5J6VAE4</accession>
<dbReference type="Pfam" id="PF03652">
    <property type="entry name" value="RuvX"/>
    <property type="match status" value="1"/>
</dbReference>
<dbReference type="GO" id="GO:0005829">
    <property type="term" value="C:cytosol"/>
    <property type="evidence" value="ECO:0007669"/>
    <property type="project" value="TreeGrafter"/>
</dbReference>
<proteinExistence type="inferred from homology"/>
<name>A0A5J6VAE4_9MICO</name>
<keyword evidence="3 5" id="KW-0540">Nuclease</keyword>
<feature type="region of interest" description="Disordered" evidence="6">
    <location>
        <begin position="137"/>
        <end position="164"/>
    </location>
</feature>
<evidence type="ECO:0000256" key="4">
    <source>
        <dbReference type="ARBA" id="ARBA00022801"/>
    </source>
</evidence>
<dbReference type="OrthoDB" id="9790539at2"/>
<dbReference type="InterPro" id="IPR012337">
    <property type="entry name" value="RNaseH-like_sf"/>
</dbReference>
<dbReference type="GO" id="GO:0016788">
    <property type="term" value="F:hydrolase activity, acting on ester bonds"/>
    <property type="evidence" value="ECO:0007669"/>
    <property type="project" value="UniProtKB-UniRule"/>
</dbReference>
<dbReference type="GO" id="GO:0004518">
    <property type="term" value="F:nuclease activity"/>
    <property type="evidence" value="ECO:0007669"/>
    <property type="project" value="UniProtKB-KW"/>
</dbReference>
<dbReference type="CDD" id="cd16964">
    <property type="entry name" value="YqgF"/>
    <property type="match status" value="1"/>
</dbReference>
<dbReference type="SUPFAM" id="SSF53098">
    <property type="entry name" value="Ribonuclease H-like"/>
    <property type="match status" value="1"/>
</dbReference>
<dbReference type="PANTHER" id="PTHR33317">
    <property type="entry name" value="POLYNUCLEOTIDYL TRANSFERASE, RIBONUCLEASE H-LIKE SUPERFAMILY PROTEIN"/>
    <property type="match status" value="1"/>
</dbReference>
<keyword evidence="1 5" id="KW-0963">Cytoplasm</keyword>
<organism evidence="8 9">
    <name type="scientific">Ornithinimicrobium pratense</name>
    <dbReference type="NCBI Taxonomy" id="2593973"/>
    <lineage>
        <taxon>Bacteria</taxon>
        <taxon>Bacillati</taxon>
        <taxon>Actinomycetota</taxon>
        <taxon>Actinomycetes</taxon>
        <taxon>Micrococcales</taxon>
        <taxon>Ornithinimicrobiaceae</taxon>
        <taxon>Ornithinimicrobium</taxon>
    </lineage>
</organism>
<dbReference type="GO" id="GO:0000967">
    <property type="term" value="P:rRNA 5'-end processing"/>
    <property type="evidence" value="ECO:0007669"/>
    <property type="project" value="UniProtKB-UniRule"/>
</dbReference>
<comment type="similarity">
    <text evidence="5">Belongs to the YqgF HJR family.</text>
</comment>
<dbReference type="InterPro" id="IPR005227">
    <property type="entry name" value="YqgF"/>
</dbReference>
<dbReference type="Gene3D" id="3.30.420.140">
    <property type="entry name" value="YqgF/RNase H-like domain"/>
    <property type="match status" value="1"/>
</dbReference>
<dbReference type="NCBIfam" id="TIGR00250">
    <property type="entry name" value="RNAse_H_YqgF"/>
    <property type="match status" value="1"/>
</dbReference>